<dbReference type="Proteomes" id="UP000277580">
    <property type="component" value="Unassembled WGS sequence"/>
</dbReference>
<organism evidence="1 2">
    <name type="scientific">Morchella conica CCBAS932</name>
    <dbReference type="NCBI Taxonomy" id="1392247"/>
    <lineage>
        <taxon>Eukaryota</taxon>
        <taxon>Fungi</taxon>
        <taxon>Dikarya</taxon>
        <taxon>Ascomycota</taxon>
        <taxon>Pezizomycotina</taxon>
        <taxon>Pezizomycetes</taxon>
        <taxon>Pezizales</taxon>
        <taxon>Morchellaceae</taxon>
        <taxon>Morchella</taxon>
    </lineage>
</organism>
<evidence type="ECO:0000313" key="2">
    <source>
        <dbReference type="Proteomes" id="UP000277580"/>
    </source>
</evidence>
<evidence type="ECO:0008006" key="3">
    <source>
        <dbReference type="Google" id="ProtNLM"/>
    </source>
</evidence>
<sequence>MPPATARSGSRSGSALNLGNNKVRLIVVASTIVAFLYRSLTQRSPLLFLSTPPALPSTHGCTIHHPTILKNCEDISQLPGTPYTFLSCDPARREWSHAFGSYPSKAPVGEVYLWNHLTPETEPILISGHTSLGGDFHPLGLSSVNVTDGVARVFVTNQAKARATIEVLDVLLATGESKHVKTISNGSIHSPNGIAAYNATSFYVSNDMFMARRWSTALLLEAIFAIPGGTVMFVSVPAEAFAALDAVVEKKREGASEMSVSTIARLSLANGLAYNPHDSRLYVVSSTHGVYTYSLPDPNLPSSVHPHSFHRTPFAADNLFYSHTQRTLYISGVSSLSATATSMVSPAAPHGPSWTVELLPELQRMGQVDEGVLKREKAFRAVDLANRPLREQERRWRSVFMDDGGFYGGVSNGGVVDETGKFVAVSVVGEGVLTCPSVLERRGALVKEEVAEKDEL</sequence>
<keyword evidence="2" id="KW-1185">Reference proteome</keyword>
<dbReference type="InParanoid" id="A0A3N4KN83"/>
<name>A0A3N4KN83_9PEZI</name>
<dbReference type="PANTHER" id="PTHR11799">
    <property type="entry name" value="PARAOXONASE"/>
    <property type="match status" value="1"/>
</dbReference>
<dbReference type="OrthoDB" id="5307922at2759"/>
<dbReference type="Gene3D" id="2.120.10.30">
    <property type="entry name" value="TolB, C-terminal domain"/>
    <property type="match status" value="1"/>
</dbReference>
<dbReference type="EMBL" id="ML119140">
    <property type="protein sequence ID" value="RPB10792.1"/>
    <property type="molecule type" value="Genomic_DNA"/>
</dbReference>
<reference evidence="1 2" key="1">
    <citation type="journal article" date="2018" name="Nat. Ecol. Evol.">
        <title>Pezizomycetes genomes reveal the molecular basis of ectomycorrhizal truffle lifestyle.</title>
        <authorList>
            <person name="Murat C."/>
            <person name="Payen T."/>
            <person name="Noel B."/>
            <person name="Kuo A."/>
            <person name="Morin E."/>
            <person name="Chen J."/>
            <person name="Kohler A."/>
            <person name="Krizsan K."/>
            <person name="Balestrini R."/>
            <person name="Da Silva C."/>
            <person name="Montanini B."/>
            <person name="Hainaut M."/>
            <person name="Levati E."/>
            <person name="Barry K.W."/>
            <person name="Belfiori B."/>
            <person name="Cichocki N."/>
            <person name="Clum A."/>
            <person name="Dockter R.B."/>
            <person name="Fauchery L."/>
            <person name="Guy J."/>
            <person name="Iotti M."/>
            <person name="Le Tacon F."/>
            <person name="Lindquist E.A."/>
            <person name="Lipzen A."/>
            <person name="Malagnac F."/>
            <person name="Mello A."/>
            <person name="Molinier V."/>
            <person name="Miyauchi S."/>
            <person name="Poulain J."/>
            <person name="Riccioni C."/>
            <person name="Rubini A."/>
            <person name="Sitrit Y."/>
            <person name="Splivallo R."/>
            <person name="Traeger S."/>
            <person name="Wang M."/>
            <person name="Zifcakova L."/>
            <person name="Wipf D."/>
            <person name="Zambonelli A."/>
            <person name="Paolocci F."/>
            <person name="Nowrousian M."/>
            <person name="Ottonello S."/>
            <person name="Baldrian P."/>
            <person name="Spatafora J.W."/>
            <person name="Henrissat B."/>
            <person name="Nagy L.G."/>
            <person name="Aury J.M."/>
            <person name="Wincker P."/>
            <person name="Grigoriev I.V."/>
            <person name="Bonfante P."/>
            <person name="Martin F.M."/>
        </authorList>
    </citation>
    <scope>NUCLEOTIDE SEQUENCE [LARGE SCALE GENOMIC DNA]</scope>
    <source>
        <strain evidence="1 2">CCBAS932</strain>
    </source>
</reference>
<dbReference type="InterPro" id="IPR011042">
    <property type="entry name" value="6-blade_b-propeller_TolB-like"/>
</dbReference>
<accession>A0A3N4KN83</accession>
<dbReference type="InterPro" id="IPR051288">
    <property type="entry name" value="Serum_paraoxonase/arylesterase"/>
</dbReference>
<evidence type="ECO:0000313" key="1">
    <source>
        <dbReference type="EMBL" id="RPB10792.1"/>
    </source>
</evidence>
<proteinExistence type="predicted"/>
<dbReference type="PANTHER" id="PTHR11799:SF30">
    <property type="entry name" value="SERUM PARAOXONASE_ARYLESTERASE 2"/>
    <property type="match status" value="1"/>
</dbReference>
<dbReference type="AlphaFoldDB" id="A0A3N4KN83"/>
<gene>
    <name evidence="1" type="ORF">P167DRAFT_525325</name>
</gene>
<protein>
    <recommendedName>
        <fullName evidence="3">Calcium-dependent phosphotriesterase</fullName>
    </recommendedName>
</protein>
<dbReference type="SUPFAM" id="SSF63829">
    <property type="entry name" value="Calcium-dependent phosphotriesterase"/>
    <property type="match status" value="1"/>
</dbReference>